<reference evidence="4" key="1">
    <citation type="submission" date="2020-12" db="EMBL/GenBank/DDBJ databases">
        <title>PHA producing bacteria isolated from mangrove.</title>
        <authorList>
            <person name="Zheng W."/>
            <person name="Yu S."/>
            <person name="Huang Y."/>
        </authorList>
    </citation>
    <scope>NUCLEOTIDE SEQUENCE</scope>
    <source>
        <strain evidence="4">GN8-5</strain>
    </source>
</reference>
<feature type="signal peptide" evidence="2">
    <location>
        <begin position="1"/>
        <end position="20"/>
    </location>
</feature>
<dbReference type="InterPro" id="IPR059026">
    <property type="entry name" value="LpqB_N"/>
</dbReference>
<dbReference type="Pfam" id="PF25976">
    <property type="entry name" value="LpqB_N"/>
    <property type="match status" value="1"/>
</dbReference>
<keyword evidence="2" id="KW-0732">Signal</keyword>
<dbReference type="InterPro" id="IPR018910">
    <property type="entry name" value="LpqB_C"/>
</dbReference>
<dbReference type="Proteomes" id="UP000664385">
    <property type="component" value="Unassembled WGS sequence"/>
</dbReference>
<comment type="caution">
    <text evidence="4">The sequence shown here is derived from an EMBL/GenBank/DDBJ whole genome shotgun (WGS) entry which is preliminary data.</text>
</comment>
<dbReference type="InterPro" id="IPR019606">
    <property type="entry name" value="GerMN"/>
</dbReference>
<evidence type="ECO:0000256" key="2">
    <source>
        <dbReference type="SAM" id="SignalP"/>
    </source>
</evidence>
<evidence type="ECO:0000259" key="3">
    <source>
        <dbReference type="SMART" id="SM00909"/>
    </source>
</evidence>
<dbReference type="Pfam" id="PF10646">
    <property type="entry name" value="Germane"/>
    <property type="match status" value="1"/>
</dbReference>
<proteinExistence type="predicted"/>
<name>A0A939IUT3_9MICO</name>
<evidence type="ECO:0000256" key="1">
    <source>
        <dbReference type="SAM" id="MobiDB-lite"/>
    </source>
</evidence>
<gene>
    <name evidence="4" type="ORF">JF543_07125</name>
</gene>
<dbReference type="Pfam" id="PF10647">
    <property type="entry name" value="Gmad1"/>
    <property type="match status" value="1"/>
</dbReference>
<feature type="chain" id="PRO_5038454253" evidence="2">
    <location>
        <begin position="21"/>
        <end position="568"/>
    </location>
</feature>
<dbReference type="SMART" id="SM00909">
    <property type="entry name" value="Germane"/>
    <property type="match status" value="1"/>
</dbReference>
<dbReference type="RefSeq" id="WP_179411275.1">
    <property type="nucleotide sequence ID" value="NZ_JAEMWU010000001.1"/>
</dbReference>
<sequence>MRLRIGIRLIAVLAAGLLLAGCAGLPTSGPPNAGLPVGEDGDATSFTPIARGPEPGAGPEEIVSRFLEASMTPRNNWEIAHQFLTEEFSPEWDPDSGVAIDSSILTREFTSTVDADDESATTAEVTVQLEQIAGVDGDGAYTAADGTAKATYRLVRPEGGEWRISEAQDGITLDIGTFGQVYEKFSLKYFDPNWTHLVPDVRWFPRLEAMASTVTRSLISGTPSDWLDPAVRTAFPADVSLVGDAVPIDSSRVASVSLSRSALSASGTVLARMRTQLEESLSGTGVAEVRFFVEGAPLDAGTVSLDPSITDPGVMVQTSDAFGTASAGEVAPVTGLTAQIDAIASPLRSIDVSLDALLAATQLQDGHVYAVRDGRTVELDSRSGLIVPSLDPYGYVWSVPRGAPADLQAWSADVVPHSVAGAWPGAEQISHVRVAADGARVAAIVTNGGQHRLLVASIIRDEVGVPLALSSEIPEIAVLNGPGRGLAWVGSDSVAVLTTAPDSTLTTYVIGGPASSSPAPVDAISLAGARTTTGLRVLSDDGSVYALRGSSWQKAVEDVLVLGTRAGY</sequence>
<feature type="domain" description="GerMN" evidence="3">
    <location>
        <begin position="211"/>
        <end position="302"/>
    </location>
</feature>
<evidence type="ECO:0000313" key="5">
    <source>
        <dbReference type="Proteomes" id="UP000664385"/>
    </source>
</evidence>
<protein>
    <submittedName>
        <fullName evidence="4">GerMN domain-containing protein</fullName>
    </submittedName>
</protein>
<dbReference type="EMBL" id="JAEMWU010000001">
    <property type="protein sequence ID" value="MBN8205731.1"/>
    <property type="molecule type" value="Genomic_DNA"/>
</dbReference>
<organism evidence="4 5">
    <name type="scientific">Microbacterium esteraromaticum</name>
    <dbReference type="NCBI Taxonomy" id="57043"/>
    <lineage>
        <taxon>Bacteria</taxon>
        <taxon>Bacillati</taxon>
        <taxon>Actinomycetota</taxon>
        <taxon>Actinomycetes</taxon>
        <taxon>Micrococcales</taxon>
        <taxon>Microbacteriaceae</taxon>
        <taxon>Microbacterium</taxon>
    </lineage>
</organism>
<feature type="region of interest" description="Disordered" evidence="1">
    <location>
        <begin position="31"/>
        <end position="59"/>
    </location>
</feature>
<accession>A0A939IUT3</accession>
<dbReference type="AlphaFoldDB" id="A0A939IUT3"/>
<dbReference type="PROSITE" id="PS51257">
    <property type="entry name" value="PROKAR_LIPOPROTEIN"/>
    <property type="match status" value="1"/>
</dbReference>
<evidence type="ECO:0000313" key="4">
    <source>
        <dbReference type="EMBL" id="MBN8205731.1"/>
    </source>
</evidence>